<keyword evidence="2" id="KW-1185">Reference proteome</keyword>
<protein>
    <submittedName>
        <fullName evidence="1">Uncharacterized protein</fullName>
    </submittedName>
</protein>
<dbReference type="Proteomes" id="UP000324222">
    <property type="component" value="Unassembled WGS sequence"/>
</dbReference>
<organism evidence="1 2">
    <name type="scientific">Portunus trituberculatus</name>
    <name type="common">Swimming crab</name>
    <name type="synonym">Neptunus trituberculatus</name>
    <dbReference type="NCBI Taxonomy" id="210409"/>
    <lineage>
        <taxon>Eukaryota</taxon>
        <taxon>Metazoa</taxon>
        <taxon>Ecdysozoa</taxon>
        <taxon>Arthropoda</taxon>
        <taxon>Crustacea</taxon>
        <taxon>Multicrustacea</taxon>
        <taxon>Malacostraca</taxon>
        <taxon>Eumalacostraca</taxon>
        <taxon>Eucarida</taxon>
        <taxon>Decapoda</taxon>
        <taxon>Pleocyemata</taxon>
        <taxon>Brachyura</taxon>
        <taxon>Eubrachyura</taxon>
        <taxon>Portunoidea</taxon>
        <taxon>Portunidae</taxon>
        <taxon>Portuninae</taxon>
        <taxon>Portunus</taxon>
    </lineage>
</organism>
<evidence type="ECO:0000313" key="2">
    <source>
        <dbReference type="Proteomes" id="UP000324222"/>
    </source>
</evidence>
<dbReference type="AlphaFoldDB" id="A0A5B7H9R0"/>
<evidence type="ECO:0000313" key="1">
    <source>
        <dbReference type="EMBL" id="MPC66666.1"/>
    </source>
</evidence>
<gene>
    <name evidence="1" type="ORF">E2C01_060817</name>
</gene>
<accession>A0A5B7H9R0</accession>
<name>A0A5B7H9R0_PORTR</name>
<proteinExistence type="predicted"/>
<comment type="caution">
    <text evidence="1">The sequence shown here is derived from an EMBL/GenBank/DDBJ whole genome shotgun (WGS) entry which is preliminary data.</text>
</comment>
<sequence>MRCSGTPTSLFLQSPPKDPDARLLHAPLEALLPFLACQEPLATPAHLLPYPSPAAHHSYNDGSVSVTSELQRHQTPTHATIIHARMLMILTALKHVYGDGDEIMEAHVFTNVLIVPHSFSLASPLSNAQLQSSITPDTPRTAVLACGNSEAHFKQKCEENLFHYALHCRCLQLSLVKLIRLWTLKTCIIAATPAATLLMLSAKRPVDTQANRMMN</sequence>
<reference evidence="1 2" key="1">
    <citation type="submission" date="2019-05" db="EMBL/GenBank/DDBJ databases">
        <title>Another draft genome of Portunus trituberculatus and its Hox gene families provides insights of decapod evolution.</title>
        <authorList>
            <person name="Jeong J.-H."/>
            <person name="Song I."/>
            <person name="Kim S."/>
            <person name="Choi T."/>
            <person name="Kim D."/>
            <person name="Ryu S."/>
            <person name="Kim W."/>
        </authorList>
    </citation>
    <scope>NUCLEOTIDE SEQUENCE [LARGE SCALE GENOMIC DNA]</scope>
    <source>
        <tissue evidence="1">Muscle</tissue>
    </source>
</reference>
<dbReference type="EMBL" id="VSRR010025091">
    <property type="protein sequence ID" value="MPC66666.1"/>
    <property type="molecule type" value="Genomic_DNA"/>
</dbReference>